<proteinExistence type="predicted"/>
<evidence type="ECO:0000313" key="3">
    <source>
        <dbReference type="Proteomes" id="UP000265515"/>
    </source>
</evidence>
<protein>
    <submittedName>
        <fullName evidence="2">Uncharacterized protein</fullName>
    </submittedName>
</protein>
<feature type="compositionally biased region" description="Basic and acidic residues" evidence="1">
    <location>
        <begin position="242"/>
        <end position="251"/>
    </location>
</feature>
<dbReference type="Gramene" id="GBG76732">
    <property type="protein sequence ID" value="GBG76732"/>
    <property type="gene ID" value="CBR_g22950"/>
</dbReference>
<name>A0A388L3A6_CHABU</name>
<keyword evidence="3" id="KW-1185">Reference proteome</keyword>
<organism evidence="2 3">
    <name type="scientific">Chara braunii</name>
    <name type="common">Braun's stonewort</name>
    <dbReference type="NCBI Taxonomy" id="69332"/>
    <lineage>
        <taxon>Eukaryota</taxon>
        <taxon>Viridiplantae</taxon>
        <taxon>Streptophyta</taxon>
        <taxon>Charophyceae</taxon>
        <taxon>Charales</taxon>
        <taxon>Characeae</taxon>
        <taxon>Chara</taxon>
    </lineage>
</organism>
<dbReference type="EMBL" id="BFEA01000252">
    <property type="protein sequence ID" value="GBG76732.1"/>
    <property type="molecule type" value="Genomic_DNA"/>
</dbReference>
<dbReference type="AlphaFoldDB" id="A0A388L3A6"/>
<sequence length="283" mass="32193">MEGKEESMKKWVAENFGNSLRILMAKLEDVEKKSKLKEGELEELKMLRMEKGLRELRESSSSVKRKRERASPARVGNNKTRSRISELRRRSRGKKPLEIPSDGSGKERDAVVQDLEANMEDSVSGLKEVAQLKDLLLEILAAKGKKNSGSGKGTKQDEDKESEKADSHEEERTEREGEGEPNGKTGDCTLGLYFKDRVIYYDAMHYTKVQELCKQRGVAYKRKEAGVWELARLDFEVLMKTENKEEKKEAEVNESEEETHVSDNSSNSNSDRKSEEEDDIAGN</sequence>
<comment type="caution">
    <text evidence="2">The sequence shown here is derived from an EMBL/GenBank/DDBJ whole genome shotgun (WGS) entry which is preliminary data.</text>
</comment>
<feature type="compositionally biased region" description="Basic and acidic residues" evidence="1">
    <location>
        <begin position="154"/>
        <end position="178"/>
    </location>
</feature>
<dbReference type="Proteomes" id="UP000265515">
    <property type="component" value="Unassembled WGS sequence"/>
</dbReference>
<feature type="region of interest" description="Disordered" evidence="1">
    <location>
        <begin position="50"/>
        <end position="116"/>
    </location>
</feature>
<feature type="region of interest" description="Disordered" evidence="1">
    <location>
        <begin position="143"/>
        <end position="189"/>
    </location>
</feature>
<accession>A0A388L3A6</accession>
<gene>
    <name evidence="2" type="ORF">CBR_g22950</name>
</gene>
<feature type="region of interest" description="Disordered" evidence="1">
    <location>
        <begin position="242"/>
        <end position="283"/>
    </location>
</feature>
<evidence type="ECO:0000313" key="2">
    <source>
        <dbReference type="EMBL" id="GBG76732.1"/>
    </source>
</evidence>
<evidence type="ECO:0000256" key="1">
    <source>
        <dbReference type="SAM" id="MobiDB-lite"/>
    </source>
</evidence>
<reference evidence="2 3" key="1">
    <citation type="journal article" date="2018" name="Cell">
        <title>The Chara Genome: Secondary Complexity and Implications for Plant Terrestrialization.</title>
        <authorList>
            <person name="Nishiyama T."/>
            <person name="Sakayama H."/>
            <person name="Vries J.D."/>
            <person name="Buschmann H."/>
            <person name="Saint-Marcoux D."/>
            <person name="Ullrich K.K."/>
            <person name="Haas F.B."/>
            <person name="Vanderstraeten L."/>
            <person name="Becker D."/>
            <person name="Lang D."/>
            <person name="Vosolsobe S."/>
            <person name="Rombauts S."/>
            <person name="Wilhelmsson P.K.I."/>
            <person name="Janitza P."/>
            <person name="Kern R."/>
            <person name="Heyl A."/>
            <person name="Rumpler F."/>
            <person name="Villalobos L.I.A.C."/>
            <person name="Clay J.M."/>
            <person name="Skokan R."/>
            <person name="Toyoda A."/>
            <person name="Suzuki Y."/>
            <person name="Kagoshima H."/>
            <person name="Schijlen E."/>
            <person name="Tajeshwar N."/>
            <person name="Catarino B."/>
            <person name="Hetherington A.J."/>
            <person name="Saltykova A."/>
            <person name="Bonnot C."/>
            <person name="Breuninger H."/>
            <person name="Symeonidi A."/>
            <person name="Radhakrishnan G.V."/>
            <person name="Van Nieuwerburgh F."/>
            <person name="Deforce D."/>
            <person name="Chang C."/>
            <person name="Karol K.G."/>
            <person name="Hedrich R."/>
            <person name="Ulvskov P."/>
            <person name="Glockner G."/>
            <person name="Delwiche C.F."/>
            <person name="Petrasek J."/>
            <person name="Van de Peer Y."/>
            <person name="Friml J."/>
            <person name="Beilby M."/>
            <person name="Dolan L."/>
            <person name="Kohara Y."/>
            <person name="Sugano S."/>
            <person name="Fujiyama A."/>
            <person name="Delaux P.-M."/>
            <person name="Quint M."/>
            <person name="TheiBen G."/>
            <person name="Hagemann M."/>
            <person name="Harholt J."/>
            <person name="Dunand C."/>
            <person name="Zachgo S."/>
            <person name="Langdale J."/>
            <person name="Maumus F."/>
            <person name="Straeten D.V.D."/>
            <person name="Gould S.B."/>
            <person name="Rensing S.A."/>
        </authorList>
    </citation>
    <scope>NUCLEOTIDE SEQUENCE [LARGE SCALE GENOMIC DNA]</scope>
    <source>
        <strain evidence="2 3">S276</strain>
    </source>
</reference>